<dbReference type="Pfam" id="PF02558">
    <property type="entry name" value="ApbA"/>
    <property type="match status" value="1"/>
</dbReference>
<accession>A0A1B2DEQ4</accession>
<dbReference type="RefSeq" id="WP_099517562.1">
    <property type="nucleotide sequence ID" value="NZ_CP016808.1"/>
</dbReference>
<name>A0A1B2DEQ4_9BACL</name>
<feature type="domain" description="Ketopantoate reductase N-terminal" evidence="1">
    <location>
        <begin position="3"/>
        <end position="154"/>
    </location>
</feature>
<dbReference type="Gene3D" id="3.40.50.720">
    <property type="entry name" value="NAD(P)-binding Rossmann-like Domain"/>
    <property type="match status" value="1"/>
</dbReference>
<proteinExistence type="predicted"/>
<dbReference type="EMBL" id="CP016808">
    <property type="protein sequence ID" value="ANY66193.1"/>
    <property type="molecule type" value="Genomic_DNA"/>
</dbReference>
<dbReference type="InterPro" id="IPR013332">
    <property type="entry name" value="KPR_N"/>
</dbReference>
<protein>
    <submittedName>
        <fullName evidence="2">2-dehydropantoate 2-reductase</fullName>
    </submittedName>
</protein>
<evidence type="ECO:0000313" key="2">
    <source>
        <dbReference type="EMBL" id="ANY66193.1"/>
    </source>
</evidence>
<dbReference type="SUPFAM" id="SSF51735">
    <property type="entry name" value="NAD(P)-binding Rossmann-fold domains"/>
    <property type="match status" value="1"/>
</dbReference>
<evidence type="ECO:0000259" key="1">
    <source>
        <dbReference type="Pfam" id="PF02558"/>
    </source>
</evidence>
<sequence>MKILVYGAGVLGSYLAHVLVQGGNDVTVLARGSRAEELSEHGLVIRHYFQRKTTVDKVKIIQALPADDSYDLIFVVMKYNNFPSVLPILAKNKSSHIVFVGNNPTASTTEQELLENSLPDKKAAFGFQLSGGRREKGRMISVRGGGQMVLGSLNGPFPFKDLIDKAFADAKYKIDYHEDIDAWLKSHIVFILVLSSVSYVQDNQFKQIAKDKKLLLQMIAAVDEGFKVMEAIGYTITPASQVDYFRRKRQLVYFFLKIYHRLPVAKMIDSSFVEIALLHKAFDVWKQQAHIATPNWNELEEAFLAKMEGKANERR</sequence>
<dbReference type="AlphaFoldDB" id="A0A1B2DEQ4"/>
<dbReference type="InterPro" id="IPR036291">
    <property type="entry name" value="NAD(P)-bd_dom_sf"/>
</dbReference>
<organism evidence="2">
    <name type="scientific">Paenibacillus sp. BIHB 4019</name>
    <dbReference type="NCBI Taxonomy" id="1870819"/>
    <lineage>
        <taxon>Bacteria</taxon>
        <taxon>Bacillati</taxon>
        <taxon>Bacillota</taxon>
        <taxon>Bacilli</taxon>
        <taxon>Bacillales</taxon>
        <taxon>Paenibacillaceae</taxon>
        <taxon>Paenibacillus</taxon>
    </lineage>
</organism>
<reference evidence="2" key="1">
    <citation type="submission" date="2016-08" db="EMBL/GenBank/DDBJ databases">
        <title>Complete Genome Seqeunce of Paenibacillus sp. BIHB 4019 from tea rhizoplane.</title>
        <authorList>
            <person name="Thakur R."/>
            <person name="Swarnkar M.K."/>
            <person name="Gulati A."/>
        </authorList>
    </citation>
    <scope>NUCLEOTIDE SEQUENCE [LARGE SCALE GENOMIC DNA]</scope>
    <source>
        <strain evidence="2">BIHB4019</strain>
    </source>
</reference>
<gene>
    <name evidence="2" type="ORF">BBD42_06745</name>
</gene>